<evidence type="ECO:0000256" key="1">
    <source>
        <dbReference type="ARBA" id="ARBA00004496"/>
    </source>
</evidence>
<comment type="catalytic activity">
    <reaction evidence="11">
        <text>L-threonine + hydrogencarbonate + ATP = L-threonylcarbamoyladenylate + diphosphate + H2O</text>
        <dbReference type="Rhea" id="RHEA:36407"/>
        <dbReference type="ChEBI" id="CHEBI:15377"/>
        <dbReference type="ChEBI" id="CHEBI:17544"/>
        <dbReference type="ChEBI" id="CHEBI:30616"/>
        <dbReference type="ChEBI" id="CHEBI:33019"/>
        <dbReference type="ChEBI" id="CHEBI:57926"/>
        <dbReference type="ChEBI" id="CHEBI:73682"/>
        <dbReference type="EC" id="2.7.7.87"/>
    </reaction>
</comment>
<keyword evidence="7" id="KW-0548">Nucleotidyltransferase</keyword>
<dbReference type="Gene3D" id="3.90.870.10">
    <property type="entry name" value="DHBP synthase"/>
    <property type="match status" value="1"/>
</dbReference>
<evidence type="ECO:0000256" key="9">
    <source>
        <dbReference type="ARBA" id="ARBA00022840"/>
    </source>
</evidence>
<dbReference type="EMBL" id="CAFBSF010000042">
    <property type="protein sequence ID" value="CAB5240480.1"/>
    <property type="molecule type" value="Genomic_DNA"/>
</dbReference>
<comment type="similarity">
    <text evidence="2">Belongs to the SUA5 family.</text>
</comment>
<dbReference type="GO" id="GO:0005737">
    <property type="term" value="C:cytoplasm"/>
    <property type="evidence" value="ECO:0007669"/>
    <property type="project" value="UniProtKB-SubCell"/>
</dbReference>
<name>A0A6J7A7F9_9ZZZZ</name>
<evidence type="ECO:0000256" key="4">
    <source>
        <dbReference type="ARBA" id="ARBA00022490"/>
    </source>
</evidence>
<keyword evidence="4" id="KW-0963">Cytoplasm</keyword>
<sequence length="228" mass="24422">MGTVIDLKKGELTRHINKACKAISDGYIIAIPLEHSYVYVCDAFKADSVRAMHVLRGDPLFTAAQVLVASEKTAQGVVREITPEIAALMKKFWPGMLSMNLRPQTGLSWDLGDANHLDQVSIRVPKSKFAKALLAKSGPLAVASAGRADRSSVLSFGSAQRVIRSAIKSISEIQVAESDLAFKFNNGALRNGPLSTVVEADETGVRVLRIGAISLEEILKIVPGATAL</sequence>
<keyword evidence="6" id="KW-0819">tRNA processing</keyword>
<comment type="subcellular location">
    <subcellularLocation>
        <location evidence="1">Cytoplasm</location>
    </subcellularLocation>
</comment>
<evidence type="ECO:0000256" key="3">
    <source>
        <dbReference type="ARBA" id="ARBA00012584"/>
    </source>
</evidence>
<organism evidence="13">
    <name type="scientific">freshwater metagenome</name>
    <dbReference type="NCBI Taxonomy" id="449393"/>
    <lineage>
        <taxon>unclassified sequences</taxon>
        <taxon>metagenomes</taxon>
        <taxon>ecological metagenomes</taxon>
    </lineage>
</organism>
<dbReference type="EC" id="2.7.7.87" evidence="3"/>
<dbReference type="GO" id="GO:0006450">
    <property type="term" value="P:regulation of translational fidelity"/>
    <property type="evidence" value="ECO:0007669"/>
    <property type="project" value="TreeGrafter"/>
</dbReference>
<dbReference type="GO" id="GO:0005524">
    <property type="term" value="F:ATP binding"/>
    <property type="evidence" value="ECO:0007669"/>
    <property type="project" value="UniProtKB-KW"/>
</dbReference>
<evidence type="ECO:0000313" key="13">
    <source>
        <dbReference type="EMBL" id="CAB4828508.1"/>
    </source>
</evidence>
<dbReference type="SUPFAM" id="SSF55821">
    <property type="entry name" value="YrdC/RibB"/>
    <property type="match status" value="1"/>
</dbReference>
<dbReference type="InterPro" id="IPR006070">
    <property type="entry name" value="Sua5-like_dom"/>
</dbReference>
<evidence type="ECO:0000256" key="5">
    <source>
        <dbReference type="ARBA" id="ARBA00022679"/>
    </source>
</evidence>
<dbReference type="InterPro" id="IPR050156">
    <property type="entry name" value="TC-AMP_synthase_SUA5"/>
</dbReference>
<keyword evidence="8" id="KW-0547">Nucleotide-binding</keyword>
<gene>
    <name evidence="13" type="ORF">UFOPK3181_00721</name>
    <name evidence="14" type="ORF">UFOPK3520_00695</name>
</gene>
<keyword evidence="5" id="KW-0808">Transferase</keyword>
<evidence type="ECO:0000256" key="2">
    <source>
        <dbReference type="ARBA" id="ARBA00007663"/>
    </source>
</evidence>
<keyword evidence="9" id="KW-0067">ATP-binding</keyword>
<dbReference type="GO" id="GO:0061710">
    <property type="term" value="F:L-threonylcarbamoyladenylate synthase"/>
    <property type="evidence" value="ECO:0007669"/>
    <property type="project" value="UniProtKB-EC"/>
</dbReference>
<evidence type="ECO:0000256" key="8">
    <source>
        <dbReference type="ARBA" id="ARBA00022741"/>
    </source>
</evidence>
<dbReference type="InterPro" id="IPR017945">
    <property type="entry name" value="DHBP_synth_RibB-like_a/b_dom"/>
</dbReference>
<evidence type="ECO:0000313" key="14">
    <source>
        <dbReference type="EMBL" id="CAB5240480.1"/>
    </source>
</evidence>
<dbReference type="Pfam" id="PF01300">
    <property type="entry name" value="Sua5_yciO_yrdC"/>
    <property type="match status" value="1"/>
</dbReference>
<dbReference type="PANTHER" id="PTHR17490">
    <property type="entry name" value="SUA5"/>
    <property type="match status" value="1"/>
</dbReference>
<evidence type="ECO:0000256" key="10">
    <source>
        <dbReference type="ARBA" id="ARBA00029774"/>
    </source>
</evidence>
<dbReference type="GO" id="GO:0000049">
    <property type="term" value="F:tRNA binding"/>
    <property type="evidence" value="ECO:0007669"/>
    <property type="project" value="TreeGrafter"/>
</dbReference>
<feature type="domain" description="YrdC-like" evidence="12">
    <location>
        <begin position="13"/>
        <end position="213"/>
    </location>
</feature>
<dbReference type="AlphaFoldDB" id="A0A6J7A7F9"/>
<dbReference type="PROSITE" id="PS51163">
    <property type="entry name" value="YRDC"/>
    <property type="match status" value="1"/>
</dbReference>
<dbReference type="GO" id="GO:0003725">
    <property type="term" value="F:double-stranded RNA binding"/>
    <property type="evidence" value="ECO:0007669"/>
    <property type="project" value="InterPro"/>
</dbReference>
<proteinExistence type="inferred from homology"/>
<protein>
    <recommendedName>
        <fullName evidence="10">L-threonylcarbamoyladenylate synthase</fullName>
        <ecNumber evidence="3">2.7.7.87</ecNumber>
    </recommendedName>
    <alternativeName>
        <fullName evidence="10">L-threonylcarbamoyladenylate synthase</fullName>
    </alternativeName>
</protein>
<accession>A0A6J7A7F9</accession>
<dbReference type="GO" id="GO:0008033">
    <property type="term" value="P:tRNA processing"/>
    <property type="evidence" value="ECO:0007669"/>
    <property type="project" value="UniProtKB-KW"/>
</dbReference>
<reference evidence="13" key="1">
    <citation type="submission" date="2020-05" db="EMBL/GenBank/DDBJ databases">
        <authorList>
            <person name="Chiriac C."/>
            <person name="Salcher M."/>
            <person name="Ghai R."/>
            <person name="Kavagutti S V."/>
        </authorList>
    </citation>
    <scope>NUCLEOTIDE SEQUENCE</scope>
</reference>
<evidence type="ECO:0000256" key="11">
    <source>
        <dbReference type="ARBA" id="ARBA00048366"/>
    </source>
</evidence>
<evidence type="ECO:0000256" key="7">
    <source>
        <dbReference type="ARBA" id="ARBA00022695"/>
    </source>
</evidence>
<dbReference type="EMBL" id="CAFABG010000046">
    <property type="protein sequence ID" value="CAB4828508.1"/>
    <property type="molecule type" value="Genomic_DNA"/>
</dbReference>
<evidence type="ECO:0000259" key="12">
    <source>
        <dbReference type="PROSITE" id="PS51163"/>
    </source>
</evidence>
<evidence type="ECO:0000256" key="6">
    <source>
        <dbReference type="ARBA" id="ARBA00022694"/>
    </source>
</evidence>
<dbReference type="PANTHER" id="PTHR17490:SF16">
    <property type="entry name" value="THREONYLCARBAMOYL-AMP SYNTHASE"/>
    <property type="match status" value="1"/>
</dbReference>